<organism evidence="2 3">
    <name type="scientific">Halobacillus kuroshimensis</name>
    <dbReference type="NCBI Taxonomy" id="302481"/>
    <lineage>
        <taxon>Bacteria</taxon>
        <taxon>Bacillati</taxon>
        <taxon>Bacillota</taxon>
        <taxon>Bacilli</taxon>
        <taxon>Bacillales</taxon>
        <taxon>Bacillaceae</taxon>
        <taxon>Halobacillus</taxon>
    </lineage>
</organism>
<dbReference type="InterPro" id="IPR050259">
    <property type="entry name" value="SDR"/>
</dbReference>
<dbReference type="Pfam" id="PF00106">
    <property type="entry name" value="adh_short"/>
    <property type="match status" value="1"/>
</dbReference>
<evidence type="ECO:0000313" key="3">
    <source>
        <dbReference type="Proteomes" id="UP000663970"/>
    </source>
</evidence>
<dbReference type="CDD" id="cd05233">
    <property type="entry name" value="SDR_c"/>
    <property type="match status" value="1"/>
</dbReference>
<dbReference type="InterPro" id="IPR003560">
    <property type="entry name" value="DHB_DH"/>
</dbReference>
<protein>
    <submittedName>
        <fullName evidence="2">SDR family NAD(P)-dependent oxidoreductase</fullName>
    </submittedName>
</protein>
<dbReference type="RefSeq" id="WP_206936036.1">
    <property type="nucleotide sequence ID" value="NZ_JAEKJY010000008.1"/>
</dbReference>
<dbReference type="EMBL" id="JAEKJY010000008">
    <property type="protein sequence ID" value="MBN8237236.1"/>
    <property type="molecule type" value="Genomic_DNA"/>
</dbReference>
<comment type="caution">
    <text evidence="2">The sequence shown here is derived from an EMBL/GenBank/DDBJ whole genome shotgun (WGS) entry which is preliminary data.</text>
</comment>
<reference evidence="2 3" key="1">
    <citation type="submission" date="2020-12" db="EMBL/GenBank/DDBJ databases">
        <title>Oil enriched cultivation method for isolating marine PHA-producing bacteria.</title>
        <authorList>
            <person name="Zheng W."/>
            <person name="Yu S."/>
            <person name="Huang Y."/>
        </authorList>
    </citation>
    <scope>NUCLEOTIDE SEQUENCE [LARGE SCALE GENOMIC DNA]</scope>
    <source>
        <strain evidence="2 3">SY-2-6</strain>
    </source>
</reference>
<dbReference type="PANTHER" id="PTHR42879">
    <property type="entry name" value="3-OXOACYL-(ACYL-CARRIER-PROTEIN) REDUCTASE"/>
    <property type="match status" value="1"/>
</dbReference>
<name>A0ABS3E0W5_9BACI</name>
<proteinExistence type="inferred from homology"/>
<evidence type="ECO:0000256" key="1">
    <source>
        <dbReference type="ARBA" id="ARBA00006484"/>
    </source>
</evidence>
<comment type="similarity">
    <text evidence="1">Belongs to the short-chain dehydrogenases/reductases (SDR) family.</text>
</comment>
<dbReference type="SUPFAM" id="SSF51735">
    <property type="entry name" value="NAD(P)-binding Rossmann-fold domains"/>
    <property type="match status" value="1"/>
</dbReference>
<dbReference type="InterPro" id="IPR036291">
    <property type="entry name" value="NAD(P)-bd_dom_sf"/>
</dbReference>
<accession>A0ABS3E0W5</accession>
<dbReference type="InterPro" id="IPR002347">
    <property type="entry name" value="SDR_fam"/>
</dbReference>
<gene>
    <name evidence="2" type="ORF">JF544_18480</name>
</gene>
<sequence length="223" mass="24684">MRRNTAVVVTEAAEGMGREAALQLAAEGASLAVTGYSEDIFLFKEVLEQKGAGRVLAFQADVTEENDMEHVVQAARNAFGRVDVLVTHAYFEDSGSLESVTVEEWQRTYERNVQGIFLPVKAVFPAMKQQRSGKIITAFQHPVQQKSVLNSSGLAAVEAFVHAVMEEAGPYQVQTSMVHVSIDTQSLDDVQWTKEWARAFTTVLDDPSPMAVQRIRSEDKHVK</sequence>
<keyword evidence="3" id="KW-1185">Reference proteome</keyword>
<dbReference type="Proteomes" id="UP000663970">
    <property type="component" value="Unassembled WGS sequence"/>
</dbReference>
<dbReference type="Gene3D" id="3.40.50.720">
    <property type="entry name" value="NAD(P)-binding Rossmann-like Domain"/>
    <property type="match status" value="1"/>
</dbReference>
<evidence type="ECO:0000313" key="2">
    <source>
        <dbReference type="EMBL" id="MBN8237236.1"/>
    </source>
</evidence>
<dbReference type="PRINTS" id="PR01397">
    <property type="entry name" value="DHBDHDRGNASE"/>
</dbReference>